<dbReference type="InterPro" id="IPR014282">
    <property type="entry name" value="Nitrogen_fix_NifM"/>
</dbReference>
<dbReference type="Gene3D" id="3.10.50.40">
    <property type="match status" value="1"/>
</dbReference>
<evidence type="ECO:0000313" key="7">
    <source>
        <dbReference type="EMBL" id="GLS92533.1"/>
    </source>
</evidence>
<keyword evidence="4 5" id="KW-0697">Rotamase</keyword>
<proteinExistence type="inferred from homology"/>
<comment type="similarity">
    <text evidence="2">Belongs to the PpiC/parvulin rotamase family.</text>
</comment>
<comment type="caution">
    <text evidence="7">The sequence shown here is derived from an EMBL/GenBank/DDBJ whole genome shotgun (WGS) entry which is preliminary data.</text>
</comment>
<accession>A0ABQ6E5P9</accession>
<dbReference type="NCBIfam" id="TIGR02933">
    <property type="entry name" value="nifM_nitrog"/>
    <property type="match status" value="1"/>
</dbReference>
<dbReference type="InterPro" id="IPR027304">
    <property type="entry name" value="Trigger_fact/SurA_dom_sf"/>
</dbReference>
<dbReference type="SUPFAM" id="SSF109998">
    <property type="entry name" value="Triger factor/SurA peptide-binding domain-like"/>
    <property type="match status" value="1"/>
</dbReference>
<dbReference type="Proteomes" id="UP001157353">
    <property type="component" value="Unassembled WGS sequence"/>
</dbReference>
<dbReference type="SUPFAM" id="SSF54534">
    <property type="entry name" value="FKBP-like"/>
    <property type="match status" value="1"/>
</dbReference>
<dbReference type="InterPro" id="IPR050245">
    <property type="entry name" value="PrsA_foldase"/>
</dbReference>
<dbReference type="RefSeq" id="WP_284205640.1">
    <property type="nucleotide sequence ID" value="NZ_BSPQ01000026.1"/>
</dbReference>
<evidence type="ECO:0000259" key="6">
    <source>
        <dbReference type="PROSITE" id="PS50198"/>
    </source>
</evidence>
<evidence type="ECO:0000256" key="4">
    <source>
        <dbReference type="ARBA" id="ARBA00023110"/>
    </source>
</evidence>
<dbReference type="PANTHER" id="PTHR47245:SF2">
    <property type="entry name" value="PEPTIDYL-PROLYL CIS-TRANS ISOMERASE HP_0175-RELATED"/>
    <property type="match status" value="1"/>
</dbReference>
<sequence length="291" mass="33339">MLVEKTPKCEVNLKYQLIKLAWSLYQSTSEALDSLTLIKVEQQAKVAQKIMVLVLASEEAKTERVKDQEVHFLFEQLQQQFDSRESFQLSLQQQGLTEFQLQQAIYQDLLCEKTLATQSQGYPKVSEAEALAYYQDNKQRFSQPERRKVSHILITINDQYAENKRQKALAKIEKLGNHLQQHIAEFANIALQHSECPTSLHKGFIGEVSRGQLYPELDNVLFTMQANCISSVIETEIGFHLLLCHEVTAAGEMQQAQALKEITRQLNSFRQKKQEKKWLSSLLSSAPALLQ</sequence>
<dbReference type="InterPro" id="IPR000297">
    <property type="entry name" value="PPIase_PpiC"/>
</dbReference>
<evidence type="ECO:0000256" key="3">
    <source>
        <dbReference type="ARBA" id="ARBA00013194"/>
    </source>
</evidence>
<feature type="domain" description="PpiC" evidence="6">
    <location>
        <begin position="144"/>
        <end position="246"/>
    </location>
</feature>
<dbReference type="Pfam" id="PF00639">
    <property type="entry name" value="Rotamase"/>
    <property type="match status" value="1"/>
</dbReference>
<dbReference type="PANTHER" id="PTHR47245">
    <property type="entry name" value="PEPTIDYLPROLYL ISOMERASE"/>
    <property type="match status" value="1"/>
</dbReference>
<keyword evidence="5" id="KW-0413">Isomerase</keyword>
<evidence type="ECO:0000313" key="8">
    <source>
        <dbReference type="Proteomes" id="UP001157353"/>
    </source>
</evidence>
<evidence type="ECO:0000256" key="1">
    <source>
        <dbReference type="ARBA" id="ARBA00000971"/>
    </source>
</evidence>
<comment type="catalytic activity">
    <reaction evidence="1">
        <text>[protein]-peptidylproline (omega=180) = [protein]-peptidylproline (omega=0)</text>
        <dbReference type="Rhea" id="RHEA:16237"/>
        <dbReference type="Rhea" id="RHEA-COMP:10747"/>
        <dbReference type="Rhea" id="RHEA-COMP:10748"/>
        <dbReference type="ChEBI" id="CHEBI:83833"/>
        <dbReference type="ChEBI" id="CHEBI:83834"/>
        <dbReference type="EC" id="5.2.1.8"/>
    </reaction>
</comment>
<name>A0ABQ6E5P9_9GAMM</name>
<protein>
    <recommendedName>
        <fullName evidence="3">peptidylprolyl isomerase</fullName>
        <ecNumber evidence="3">5.2.1.8</ecNumber>
    </recommendedName>
</protein>
<keyword evidence="8" id="KW-1185">Reference proteome</keyword>
<dbReference type="InterPro" id="IPR046357">
    <property type="entry name" value="PPIase_dom_sf"/>
</dbReference>
<evidence type="ECO:0000256" key="2">
    <source>
        <dbReference type="ARBA" id="ARBA00007656"/>
    </source>
</evidence>
<dbReference type="EMBL" id="BSPQ01000026">
    <property type="protein sequence ID" value="GLS92533.1"/>
    <property type="molecule type" value="Genomic_DNA"/>
</dbReference>
<dbReference type="PROSITE" id="PS50198">
    <property type="entry name" value="PPIC_PPIASE_2"/>
    <property type="match status" value="1"/>
</dbReference>
<reference evidence="8" key="1">
    <citation type="journal article" date="2019" name="Int. J. Syst. Evol. Microbiol.">
        <title>The Global Catalogue of Microorganisms (GCM) 10K type strain sequencing project: providing services to taxonomists for standard genome sequencing and annotation.</title>
        <authorList>
            <consortium name="The Broad Institute Genomics Platform"/>
            <consortium name="The Broad Institute Genome Sequencing Center for Infectious Disease"/>
            <person name="Wu L."/>
            <person name="Ma J."/>
        </authorList>
    </citation>
    <scope>NUCLEOTIDE SEQUENCE [LARGE SCALE GENOMIC DNA]</scope>
    <source>
        <strain evidence="8">NBRC 103166</strain>
    </source>
</reference>
<dbReference type="EC" id="5.2.1.8" evidence="3"/>
<evidence type="ECO:0000256" key="5">
    <source>
        <dbReference type="PROSITE-ProRule" id="PRU00278"/>
    </source>
</evidence>
<organism evidence="7 8">
    <name type="scientific">Psychromonas marina</name>
    <dbReference type="NCBI Taxonomy" id="88364"/>
    <lineage>
        <taxon>Bacteria</taxon>
        <taxon>Pseudomonadati</taxon>
        <taxon>Pseudomonadota</taxon>
        <taxon>Gammaproteobacteria</taxon>
        <taxon>Alteromonadales</taxon>
        <taxon>Psychromonadaceae</taxon>
        <taxon>Psychromonas</taxon>
    </lineage>
</organism>
<gene>
    <name evidence="7" type="ORF">GCM10007916_36050</name>
</gene>